<dbReference type="GO" id="GO:0046872">
    <property type="term" value="F:metal ion binding"/>
    <property type="evidence" value="ECO:0007669"/>
    <property type="project" value="UniProtKB-KW"/>
</dbReference>
<keyword evidence="11" id="KW-0411">Iron-sulfur</keyword>
<gene>
    <name evidence="16" type="ORF">NBRC111894_2633</name>
</gene>
<dbReference type="PANTHER" id="PTHR11938:SF133">
    <property type="entry name" value="GLUTAMATE SYNTHASE (NADH)"/>
    <property type="match status" value="1"/>
</dbReference>
<keyword evidence="13" id="KW-0003">3Fe-4S</keyword>
<dbReference type="InterPro" id="IPR017932">
    <property type="entry name" value="GATase_2_dom"/>
</dbReference>
<keyword evidence="4" id="KW-0028">Amino-acid biosynthesis</keyword>
<dbReference type="AlphaFoldDB" id="A0A4Y1ZDG9"/>
<evidence type="ECO:0000256" key="7">
    <source>
        <dbReference type="ARBA" id="ARBA00022723"/>
    </source>
</evidence>
<comment type="cofactor">
    <cofactor evidence="1">
        <name>FMN</name>
        <dbReference type="ChEBI" id="CHEBI:58210"/>
    </cofactor>
</comment>
<keyword evidence="10" id="KW-0408">Iron</keyword>
<dbReference type="Pfam" id="PF00310">
    <property type="entry name" value="GATase_2"/>
    <property type="match status" value="1"/>
</dbReference>
<dbReference type="GO" id="GO:0019676">
    <property type="term" value="P:ammonia assimilation cycle"/>
    <property type="evidence" value="ECO:0007669"/>
    <property type="project" value="TreeGrafter"/>
</dbReference>
<evidence type="ECO:0000256" key="8">
    <source>
        <dbReference type="ARBA" id="ARBA00022962"/>
    </source>
</evidence>
<evidence type="ECO:0000313" key="16">
    <source>
        <dbReference type="EMBL" id="GAY77079.1"/>
    </source>
</evidence>
<comment type="similarity">
    <text evidence="3">Belongs to the glutamate synthase family.</text>
</comment>
<evidence type="ECO:0000256" key="4">
    <source>
        <dbReference type="ARBA" id="ARBA00022605"/>
    </source>
</evidence>
<dbReference type="EMBL" id="BEXB01000021">
    <property type="protein sequence ID" value="GAY77079.1"/>
    <property type="molecule type" value="Genomic_DNA"/>
</dbReference>
<evidence type="ECO:0000259" key="15">
    <source>
        <dbReference type="PROSITE" id="PS51278"/>
    </source>
</evidence>
<dbReference type="SUPFAM" id="SSF56235">
    <property type="entry name" value="N-terminal nucleophile aminohydrolases (Ntn hydrolases)"/>
    <property type="match status" value="1"/>
</dbReference>
<sequence length="121" mass="13351">MMSKALTREKPEGLYRPQFEHDACGIGMYADIKGRASNEIVKTALEMLARLDHRAGKAADGKTGDGAGILVQVPDRFFQEVCGFDLPPAGHYGVGMFSCLKTAQAVWLRLEKLKRALLREI</sequence>
<keyword evidence="5" id="KW-0285">Flavoprotein</keyword>
<keyword evidence="6" id="KW-0288">FMN</keyword>
<evidence type="ECO:0000256" key="11">
    <source>
        <dbReference type="ARBA" id="ARBA00023014"/>
    </source>
</evidence>
<evidence type="ECO:0000256" key="14">
    <source>
        <dbReference type="ARBA" id="ARBA00029440"/>
    </source>
</evidence>
<dbReference type="EC" id="1.4.1.13" evidence="16"/>
<dbReference type="GO" id="GO:0004355">
    <property type="term" value="F:glutamate synthase (NADPH) activity"/>
    <property type="evidence" value="ECO:0007669"/>
    <property type="project" value="UniProtKB-EC"/>
</dbReference>
<keyword evidence="8" id="KW-0315">Glutamine amidotransferase</keyword>
<keyword evidence="7" id="KW-0479">Metal-binding</keyword>
<evidence type="ECO:0000256" key="6">
    <source>
        <dbReference type="ARBA" id="ARBA00022643"/>
    </source>
</evidence>
<dbReference type="PANTHER" id="PTHR11938">
    <property type="entry name" value="FAD NADPH DEHYDROGENASE/OXIDOREDUCTASE"/>
    <property type="match status" value="1"/>
</dbReference>
<evidence type="ECO:0000256" key="12">
    <source>
        <dbReference type="ARBA" id="ARBA00023164"/>
    </source>
</evidence>
<evidence type="ECO:0000256" key="5">
    <source>
        <dbReference type="ARBA" id="ARBA00022630"/>
    </source>
</evidence>
<comment type="pathway">
    <text evidence="14">Amino-acid biosynthesis.</text>
</comment>
<evidence type="ECO:0000256" key="13">
    <source>
        <dbReference type="ARBA" id="ARBA00023291"/>
    </source>
</evidence>
<dbReference type="Gene3D" id="3.60.20.10">
    <property type="entry name" value="Glutamine Phosphoribosylpyrophosphate, subunit 1, domain 1"/>
    <property type="match status" value="1"/>
</dbReference>
<evidence type="ECO:0000313" key="17">
    <source>
        <dbReference type="Proteomes" id="UP000319716"/>
    </source>
</evidence>
<comment type="cofactor">
    <cofactor evidence="2">
        <name>[3Fe-4S] cluster</name>
        <dbReference type="ChEBI" id="CHEBI:21137"/>
    </cofactor>
</comment>
<reference evidence="16 17" key="1">
    <citation type="submission" date="2017-11" db="EMBL/GenBank/DDBJ databases">
        <title>Draft Genome Sequence of Sporolactobacillus inulinus NBRC 111894 Isolated from Koso, a Japanese Sugar-Vegetable Fermented Beverage.</title>
        <authorList>
            <person name="Chiou T.Y."/>
            <person name="Oshima K."/>
            <person name="Suda W."/>
            <person name="Hattori M."/>
            <person name="Takahashi T."/>
        </authorList>
    </citation>
    <scope>NUCLEOTIDE SEQUENCE [LARGE SCALE GENOMIC DNA]</scope>
    <source>
        <strain evidence="16 17">NBRC111894</strain>
    </source>
</reference>
<dbReference type="InterPro" id="IPR029055">
    <property type="entry name" value="Ntn_hydrolases_N"/>
</dbReference>
<evidence type="ECO:0000256" key="3">
    <source>
        <dbReference type="ARBA" id="ARBA00009716"/>
    </source>
</evidence>
<organism evidence="16 17">
    <name type="scientific">Sporolactobacillus inulinus</name>
    <dbReference type="NCBI Taxonomy" id="2078"/>
    <lineage>
        <taxon>Bacteria</taxon>
        <taxon>Bacillati</taxon>
        <taxon>Bacillota</taxon>
        <taxon>Bacilli</taxon>
        <taxon>Bacillales</taxon>
        <taxon>Sporolactobacillaceae</taxon>
        <taxon>Sporolactobacillus</taxon>
    </lineage>
</organism>
<accession>A0A4Y1ZDG9</accession>
<dbReference type="Proteomes" id="UP000319716">
    <property type="component" value="Unassembled WGS sequence"/>
</dbReference>
<keyword evidence="12" id="KW-0314">Glutamate biosynthesis</keyword>
<proteinExistence type="inferred from homology"/>
<evidence type="ECO:0000256" key="10">
    <source>
        <dbReference type="ARBA" id="ARBA00023004"/>
    </source>
</evidence>
<keyword evidence="9 16" id="KW-0560">Oxidoreductase</keyword>
<dbReference type="PROSITE" id="PS51278">
    <property type="entry name" value="GATASE_TYPE_2"/>
    <property type="match status" value="1"/>
</dbReference>
<feature type="domain" description="Glutamine amidotransferase type-2" evidence="15">
    <location>
        <begin position="24"/>
        <end position="121"/>
    </location>
</feature>
<dbReference type="GO" id="GO:0051538">
    <property type="term" value="F:3 iron, 4 sulfur cluster binding"/>
    <property type="evidence" value="ECO:0007669"/>
    <property type="project" value="UniProtKB-KW"/>
</dbReference>
<comment type="caution">
    <text evidence="16">The sequence shown here is derived from an EMBL/GenBank/DDBJ whole genome shotgun (WGS) entry which is preliminary data.</text>
</comment>
<evidence type="ECO:0000256" key="1">
    <source>
        <dbReference type="ARBA" id="ARBA00001917"/>
    </source>
</evidence>
<protein>
    <submittedName>
        <fullName evidence="16">Glutamate synthase [NADPH] large chain</fullName>
        <ecNumber evidence="16">1.4.1.13</ecNumber>
    </submittedName>
</protein>
<evidence type="ECO:0000256" key="9">
    <source>
        <dbReference type="ARBA" id="ARBA00023002"/>
    </source>
</evidence>
<dbReference type="GO" id="GO:0006537">
    <property type="term" value="P:glutamate biosynthetic process"/>
    <property type="evidence" value="ECO:0007669"/>
    <property type="project" value="UniProtKB-KW"/>
</dbReference>
<evidence type="ECO:0000256" key="2">
    <source>
        <dbReference type="ARBA" id="ARBA00001927"/>
    </source>
</evidence>
<dbReference type="InterPro" id="IPR050711">
    <property type="entry name" value="ET-N_metabolism_enzyme"/>
</dbReference>
<name>A0A4Y1ZDG9_9BACL</name>